<dbReference type="EMBL" id="CAMXCM010000003">
    <property type="protein sequence ID" value="CAI3943741.1"/>
    <property type="molecule type" value="Genomic_DNA"/>
</dbReference>
<gene>
    <name evidence="5" type="ORF">R53529_LOCUS1787</name>
    <name evidence="4" type="ORF">R53530_LOCUS1392</name>
</gene>
<dbReference type="InterPro" id="IPR016181">
    <property type="entry name" value="Acyl_CoA_acyltransferase"/>
</dbReference>
<keyword evidence="1" id="KW-0808">Transferase</keyword>
<keyword evidence="4" id="KW-0689">Ribosomal protein</keyword>
<dbReference type="Pfam" id="PF00583">
    <property type="entry name" value="Acetyltransf_1"/>
    <property type="match status" value="1"/>
</dbReference>
<dbReference type="InterPro" id="IPR000182">
    <property type="entry name" value="GNAT_dom"/>
</dbReference>
<evidence type="ECO:0000259" key="3">
    <source>
        <dbReference type="PROSITE" id="PS51186"/>
    </source>
</evidence>
<dbReference type="Proteomes" id="UP001154255">
    <property type="component" value="Unassembled WGS sequence"/>
</dbReference>
<dbReference type="AlphaFoldDB" id="A0A9W4TRJ5"/>
<dbReference type="PROSITE" id="PS51186">
    <property type="entry name" value="GNAT"/>
    <property type="match status" value="1"/>
</dbReference>
<comment type="caution">
    <text evidence="4">The sequence shown here is derived from an EMBL/GenBank/DDBJ whole genome shotgun (WGS) entry which is preliminary data.</text>
</comment>
<dbReference type="CDD" id="cd04301">
    <property type="entry name" value="NAT_SF"/>
    <property type="match status" value="1"/>
</dbReference>
<proteinExistence type="predicted"/>
<sequence length="169" mass="19945">MIIERVTITKVDILQSIARKCFFDTFYEVNSKEDMDDYLENKLSIKQLSSELNNPLSHFYIAKINEHYVGYIKLNFGMAQNEFENDNAMEIERLYILQQHHGKKIGQALFSHAMSIADQKRVDYVWLGVWEHNQKAISFYQKNGFVAFSQHEFILGQDKQIDILMKKKL</sequence>
<keyword evidence="2" id="KW-0012">Acyltransferase</keyword>
<protein>
    <submittedName>
        <fullName evidence="4 5">Ribosomal protein S18 acetylase RimI and related acetyltransferases (RimI)</fullName>
    </submittedName>
</protein>
<keyword evidence="4" id="KW-0687">Ribonucleoprotein</keyword>
<dbReference type="GO" id="GO:0016747">
    <property type="term" value="F:acyltransferase activity, transferring groups other than amino-acyl groups"/>
    <property type="evidence" value="ECO:0007669"/>
    <property type="project" value="InterPro"/>
</dbReference>
<dbReference type="EMBL" id="CAMXCS010000005">
    <property type="protein sequence ID" value="CAI3952416.1"/>
    <property type="molecule type" value="Genomic_DNA"/>
</dbReference>
<accession>A0A9W4TRJ5</accession>
<evidence type="ECO:0000313" key="7">
    <source>
        <dbReference type="Proteomes" id="UP001154259"/>
    </source>
</evidence>
<dbReference type="Proteomes" id="UP001154259">
    <property type="component" value="Unassembled WGS sequence"/>
</dbReference>
<organism evidence="4 6">
    <name type="scientific">Commensalibacter communis</name>
    <dbReference type="NCBI Taxonomy" id="2972786"/>
    <lineage>
        <taxon>Bacteria</taxon>
        <taxon>Pseudomonadati</taxon>
        <taxon>Pseudomonadota</taxon>
        <taxon>Alphaproteobacteria</taxon>
        <taxon>Acetobacterales</taxon>
        <taxon>Acetobacteraceae</taxon>
    </lineage>
</organism>
<feature type="domain" description="N-acetyltransferase" evidence="3">
    <location>
        <begin position="1"/>
        <end position="169"/>
    </location>
</feature>
<reference evidence="4" key="1">
    <citation type="submission" date="2022-10" db="EMBL/GenBank/DDBJ databases">
        <authorList>
            <person name="Botero Cardona J."/>
        </authorList>
    </citation>
    <scope>NUCLEOTIDE SEQUENCE</scope>
    <source>
        <strain evidence="4">LMG 31819</strain>
        <strain evidence="5">R-53529</strain>
    </source>
</reference>
<evidence type="ECO:0000313" key="6">
    <source>
        <dbReference type="Proteomes" id="UP001154255"/>
    </source>
</evidence>
<name>A0A9W4TRJ5_9PROT</name>
<dbReference type="PANTHER" id="PTHR42919">
    <property type="entry name" value="N-ALPHA-ACETYLTRANSFERASE"/>
    <property type="match status" value="1"/>
</dbReference>
<dbReference type="InterPro" id="IPR051556">
    <property type="entry name" value="N-term/lysine_N-AcTrnsfr"/>
</dbReference>
<evidence type="ECO:0000256" key="2">
    <source>
        <dbReference type="ARBA" id="ARBA00023315"/>
    </source>
</evidence>
<evidence type="ECO:0000313" key="4">
    <source>
        <dbReference type="EMBL" id="CAI3943741.1"/>
    </source>
</evidence>
<dbReference type="Gene3D" id="3.40.630.30">
    <property type="match status" value="1"/>
</dbReference>
<evidence type="ECO:0000256" key="1">
    <source>
        <dbReference type="ARBA" id="ARBA00022679"/>
    </source>
</evidence>
<dbReference type="GO" id="GO:0005840">
    <property type="term" value="C:ribosome"/>
    <property type="evidence" value="ECO:0007669"/>
    <property type="project" value="UniProtKB-KW"/>
</dbReference>
<keyword evidence="7" id="KW-1185">Reference proteome</keyword>
<dbReference type="PANTHER" id="PTHR42919:SF8">
    <property type="entry name" value="N-ALPHA-ACETYLTRANSFERASE 50"/>
    <property type="match status" value="1"/>
</dbReference>
<dbReference type="RefSeq" id="WP_271790215.1">
    <property type="nucleotide sequence ID" value="NZ_CAMXCM010000003.1"/>
</dbReference>
<dbReference type="SUPFAM" id="SSF55729">
    <property type="entry name" value="Acyl-CoA N-acyltransferases (Nat)"/>
    <property type="match status" value="1"/>
</dbReference>
<evidence type="ECO:0000313" key="5">
    <source>
        <dbReference type="EMBL" id="CAI3952416.1"/>
    </source>
</evidence>